<evidence type="ECO:0000256" key="6">
    <source>
        <dbReference type="RuleBase" id="RU003968"/>
    </source>
</evidence>
<dbReference type="GO" id="GO:0050660">
    <property type="term" value="F:flavin adenine dinucleotide binding"/>
    <property type="evidence" value="ECO:0007669"/>
    <property type="project" value="InterPro"/>
</dbReference>
<dbReference type="PROSITE" id="PS00624">
    <property type="entry name" value="GMC_OXRED_2"/>
    <property type="match status" value="1"/>
</dbReference>
<dbReference type="InterPro" id="IPR036188">
    <property type="entry name" value="FAD/NAD-bd_sf"/>
</dbReference>
<proteinExistence type="inferred from homology"/>
<dbReference type="Gene3D" id="3.50.50.60">
    <property type="entry name" value="FAD/NAD(P)-binding domain"/>
    <property type="match status" value="1"/>
</dbReference>
<evidence type="ECO:0000256" key="4">
    <source>
        <dbReference type="ARBA" id="ARBA00022827"/>
    </source>
</evidence>
<dbReference type="Pfam" id="PF05199">
    <property type="entry name" value="GMC_oxred_C"/>
    <property type="match status" value="1"/>
</dbReference>
<dbReference type="Pfam" id="PF00732">
    <property type="entry name" value="GMC_oxred_N"/>
    <property type="match status" value="1"/>
</dbReference>
<feature type="domain" description="Glucose-methanol-choline oxidoreductase N-terminal" evidence="8">
    <location>
        <begin position="267"/>
        <end position="281"/>
    </location>
</feature>
<dbReference type="PIRSF" id="PIRSF000137">
    <property type="entry name" value="Alcohol_oxidase"/>
    <property type="match status" value="1"/>
</dbReference>
<feature type="binding site" evidence="5">
    <location>
        <position position="96"/>
    </location>
    <ligand>
        <name>FAD</name>
        <dbReference type="ChEBI" id="CHEBI:57692"/>
    </ligand>
</feature>
<dbReference type="GO" id="GO:0016614">
    <property type="term" value="F:oxidoreductase activity, acting on CH-OH group of donors"/>
    <property type="evidence" value="ECO:0007669"/>
    <property type="project" value="InterPro"/>
</dbReference>
<keyword evidence="10" id="KW-1185">Reference proteome</keyword>
<dbReference type="PANTHER" id="PTHR11552:SF147">
    <property type="entry name" value="CHOLINE DEHYDROGENASE, MITOCHONDRIAL"/>
    <property type="match status" value="1"/>
</dbReference>
<protein>
    <submittedName>
        <fullName evidence="9">FAD-binding protein</fullName>
    </submittedName>
</protein>
<dbReference type="PROSITE" id="PS00623">
    <property type="entry name" value="GMC_OXRED_1"/>
    <property type="match status" value="1"/>
</dbReference>
<evidence type="ECO:0000256" key="2">
    <source>
        <dbReference type="ARBA" id="ARBA00010790"/>
    </source>
</evidence>
<dbReference type="SUPFAM" id="SSF54373">
    <property type="entry name" value="FAD-linked reductases, C-terminal domain"/>
    <property type="match status" value="1"/>
</dbReference>
<organism evidence="9 10">
    <name type="scientific">Actinomadura decatromicini</name>
    <dbReference type="NCBI Taxonomy" id="2604572"/>
    <lineage>
        <taxon>Bacteria</taxon>
        <taxon>Bacillati</taxon>
        <taxon>Actinomycetota</taxon>
        <taxon>Actinomycetes</taxon>
        <taxon>Streptosporangiales</taxon>
        <taxon>Thermomonosporaceae</taxon>
        <taxon>Actinomadura</taxon>
    </lineage>
</organism>
<dbReference type="InterPro" id="IPR012132">
    <property type="entry name" value="GMC_OxRdtase"/>
</dbReference>
<sequence length="544" mass="57823">MDVTAAVPGAATTADYVVVGAGSAGCVLARRLAESGADVVLVEAGGPDRTPLVRKPGLIAVFHNVPQLKKRLDWGFYSVPQKSALDRKIPQVRGRVLGGSGSINGMLFVRGNRKNYDDWAADGCDGWSYADVLPSFKRLENWEDGATELRGAGGPIQVTRQRDLTPASEAFIEALADTAGVKRNDDYNGETQDGAGIFQQSVDKGLRYSSSVGYLDDHGLPNLTVLTNVLVERVVVEKGRATGVAVVTKKGRRSTVRASREVVLAAGAFGSPHLLLLSGVGPAAHLREHGIDAHADLPVGDNLHDHMFVPMTYVMDSARHRGTAPYFASGVVREWTRGGTWVARSVFEAVGFVRTGQAGDVPDLQLHALPWSYPFPNQDAPVRHKVDKRSALTVMPTLIYPKSRGTLRLASADPSAAPLIDPGYLTDPDDSRLLLDGVELVRAVMANKAIAGDVKAELSPGSGFPDRAALAKELPNRATTVYHPVGTCRMGSDERAVVDPALRVRGIEGLRVADASIMPTIVGGNTNAASMMIGEHAATLILGA</sequence>
<dbReference type="PANTHER" id="PTHR11552">
    <property type="entry name" value="GLUCOSE-METHANOL-CHOLINE GMC OXIDOREDUCTASE"/>
    <property type="match status" value="1"/>
</dbReference>
<dbReference type="Gene3D" id="3.30.560.10">
    <property type="entry name" value="Glucose Oxidase, domain 3"/>
    <property type="match status" value="1"/>
</dbReference>
<evidence type="ECO:0000313" key="10">
    <source>
        <dbReference type="Proteomes" id="UP000323505"/>
    </source>
</evidence>
<feature type="binding site" evidence="5">
    <location>
        <position position="231"/>
    </location>
    <ligand>
        <name>FAD</name>
        <dbReference type="ChEBI" id="CHEBI:57692"/>
    </ligand>
</feature>
<evidence type="ECO:0000256" key="5">
    <source>
        <dbReference type="PIRSR" id="PIRSR000137-2"/>
    </source>
</evidence>
<dbReference type="SUPFAM" id="SSF51905">
    <property type="entry name" value="FAD/NAD(P)-binding domain"/>
    <property type="match status" value="1"/>
</dbReference>
<evidence type="ECO:0000313" key="9">
    <source>
        <dbReference type="EMBL" id="TYK46819.1"/>
    </source>
</evidence>
<evidence type="ECO:0000259" key="8">
    <source>
        <dbReference type="PROSITE" id="PS00624"/>
    </source>
</evidence>
<dbReference type="Proteomes" id="UP000323505">
    <property type="component" value="Unassembled WGS sequence"/>
</dbReference>
<dbReference type="EMBL" id="VSRQ01000005">
    <property type="protein sequence ID" value="TYK46819.1"/>
    <property type="molecule type" value="Genomic_DNA"/>
</dbReference>
<evidence type="ECO:0000259" key="7">
    <source>
        <dbReference type="PROSITE" id="PS00623"/>
    </source>
</evidence>
<evidence type="ECO:0000256" key="3">
    <source>
        <dbReference type="ARBA" id="ARBA00022630"/>
    </source>
</evidence>
<dbReference type="AlphaFoldDB" id="A0A5D3FFE8"/>
<dbReference type="InterPro" id="IPR000172">
    <property type="entry name" value="GMC_OxRdtase_N"/>
</dbReference>
<dbReference type="RefSeq" id="WP_148762724.1">
    <property type="nucleotide sequence ID" value="NZ_VSRQ01000005.1"/>
</dbReference>
<feature type="domain" description="Glucose-methanol-choline oxidoreductase N-terminal" evidence="7">
    <location>
        <begin position="94"/>
        <end position="117"/>
    </location>
</feature>
<comment type="cofactor">
    <cofactor evidence="1 5">
        <name>FAD</name>
        <dbReference type="ChEBI" id="CHEBI:57692"/>
    </cofactor>
</comment>
<comment type="similarity">
    <text evidence="2 6">Belongs to the GMC oxidoreductase family.</text>
</comment>
<gene>
    <name evidence="9" type="ORF">FXF68_23575</name>
</gene>
<evidence type="ECO:0000256" key="1">
    <source>
        <dbReference type="ARBA" id="ARBA00001974"/>
    </source>
</evidence>
<accession>A0A5D3FFE8</accession>
<keyword evidence="4 5" id="KW-0274">FAD</keyword>
<keyword evidence="3 6" id="KW-0285">Flavoprotein</keyword>
<reference evidence="9 10" key="1">
    <citation type="submission" date="2019-08" db="EMBL/GenBank/DDBJ databases">
        <title>Actinomadura sp. nov. CYP1-5 isolated from mountain soil.</title>
        <authorList>
            <person name="Songsumanus A."/>
            <person name="Kuncharoen N."/>
            <person name="Kudo T."/>
            <person name="Yuki M."/>
            <person name="Igarashi Y."/>
            <person name="Tanasupawat S."/>
        </authorList>
    </citation>
    <scope>NUCLEOTIDE SEQUENCE [LARGE SCALE GENOMIC DNA]</scope>
    <source>
        <strain evidence="9 10">CYP1-5</strain>
    </source>
</reference>
<dbReference type="PRINTS" id="PR00411">
    <property type="entry name" value="PNDRDTASEI"/>
</dbReference>
<dbReference type="InterPro" id="IPR007867">
    <property type="entry name" value="GMC_OxRtase_C"/>
</dbReference>
<name>A0A5D3FFE8_9ACTN</name>
<comment type="caution">
    <text evidence="9">The sequence shown here is derived from an EMBL/GenBank/DDBJ whole genome shotgun (WGS) entry which is preliminary data.</text>
</comment>